<reference evidence="3 4" key="1">
    <citation type="submission" date="2018-06" db="EMBL/GenBank/DDBJ databases">
        <authorList>
            <consortium name="Pathogen Informatics"/>
            <person name="Doyle S."/>
        </authorList>
    </citation>
    <scope>NUCLEOTIDE SEQUENCE [LARGE SCALE GENOMIC DNA]</scope>
    <source>
        <strain evidence="3 4">NCTC11166</strain>
    </source>
</reference>
<proteinExistence type="predicted"/>
<dbReference type="EC" id="3.1.-.-" evidence="3"/>
<dbReference type="EMBL" id="UAQP01000032">
    <property type="protein sequence ID" value="SPU57696.1"/>
    <property type="molecule type" value="Genomic_DNA"/>
</dbReference>
<gene>
    <name evidence="3" type="ORF">NCTC11166_03405</name>
</gene>
<dbReference type="SUPFAM" id="SSF56300">
    <property type="entry name" value="Metallo-dependent phosphatases"/>
    <property type="match status" value="1"/>
</dbReference>
<dbReference type="InterPro" id="IPR029052">
    <property type="entry name" value="Metallo-depent_PP-like"/>
</dbReference>
<dbReference type="PANTHER" id="PTHR31302">
    <property type="entry name" value="TRANSMEMBRANE PROTEIN WITH METALLOPHOSPHOESTERASE DOMAIN-RELATED"/>
    <property type="match status" value="1"/>
</dbReference>
<dbReference type="Pfam" id="PF00149">
    <property type="entry name" value="Metallophos"/>
    <property type="match status" value="1"/>
</dbReference>
<dbReference type="AlphaFoldDB" id="A0A2X1DF52"/>
<feature type="transmembrane region" description="Helical" evidence="1">
    <location>
        <begin position="61"/>
        <end position="85"/>
    </location>
</feature>
<organism evidence="3 4">
    <name type="scientific">Brevundimonas vesicularis</name>
    <name type="common">Pseudomonas vesicularis</name>
    <dbReference type="NCBI Taxonomy" id="41276"/>
    <lineage>
        <taxon>Bacteria</taxon>
        <taxon>Pseudomonadati</taxon>
        <taxon>Pseudomonadota</taxon>
        <taxon>Alphaproteobacteria</taxon>
        <taxon>Caulobacterales</taxon>
        <taxon>Caulobacteraceae</taxon>
        <taxon>Brevundimonas</taxon>
    </lineage>
</organism>
<dbReference type="GO" id="GO:0016787">
    <property type="term" value="F:hydrolase activity"/>
    <property type="evidence" value="ECO:0007669"/>
    <property type="project" value="UniProtKB-KW"/>
</dbReference>
<name>A0A2X1DF52_BREVE</name>
<sequence>MPRWLLLAVVICLFQLLLFVLLRSYIWLSGHKPRWYAVVLLFGLGNSLFGARWFLPHGIIVFANVLALSWLWFLVALPIGLLHLLGHGRHDKYLKPLLPTAFLALLGFAWFSAHSPTILRYQIQLNKPLTPLKIALVTDTHFGLWVGKGMAEKLVAMLNAEQIDMVLMPGDIINDNPDYYDRDGIAQILKRIQAPVYVTLGNHEFYGDTAGNDRTLREAGMHVLRDETAIFNNQIAIIGRDDDYARARPSLPELLAQVDQQMPVFVLDHRPTNIEEAATLPIDMQVSGHSHRGQIFPANFITSSMYVLDHGHAEIGGVHFFTSSGFGYWGTPLRLGSRSELMIIEVSGKE</sequence>
<dbReference type="RefSeq" id="WP_112863930.1">
    <property type="nucleotide sequence ID" value="NZ_UAQP01000032.1"/>
</dbReference>
<keyword evidence="1" id="KW-0812">Transmembrane</keyword>
<protein>
    <submittedName>
        <fullName evidence="3">Uncharacterized metallophosphoesterase Cj0846</fullName>
        <ecNumber evidence="3">3.1.-.-</ecNumber>
    </submittedName>
</protein>
<dbReference type="Proteomes" id="UP000251186">
    <property type="component" value="Unassembled WGS sequence"/>
</dbReference>
<evidence type="ECO:0000259" key="2">
    <source>
        <dbReference type="Pfam" id="PF00149"/>
    </source>
</evidence>
<feature type="domain" description="Calcineurin-like phosphoesterase" evidence="2">
    <location>
        <begin position="132"/>
        <end position="292"/>
    </location>
</feature>
<dbReference type="InterPro" id="IPR051158">
    <property type="entry name" value="Metallophosphoesterase_sf"/>
</dbReference>
<evidence type="ECO:0000313" key="3">
    <source>
        <dbReference type="EMBL" id="SPU57696.1"/>
    </source>
</evidence>
<feature type="transmembrane region" description="Helical" evidence="1">
    <location>
        <begin position="6"/>
        <end position="28"/>
    </location>
</feature>
<dbReference type="InterPro" id="IPR004843">
    <property type="entry name" value="Calcineurin-like_PHP"/>
</dbReference>
<dbReference type="Gene3D" id="3.60.21.10">
    <property type="match status" value="1"/>
</dbReference>
<dbReference type="PANTHER" id="PTHR31302:SF0">
    <property type="entry name" value="TRANSMEMBRANE PROTEIN WITH METALLOPHOSPHOESTERASE DOMAIN"/>
    <property type="match status" value="1"/>
</dbReference>
<feature type="transmembrane region" description="Helical" evidence="1">
    <location>
        <begin position="35"/>
        <end position="55"/>
    </location>
</feature>
<evidence type="ECO:0000256" key="1">
    <source>
        <dbReference type="SAM" id="Phobius"/>
    </source>
</evidence>
<keyword evidence="1" id="KW-1133">Transmembrane helix</keyword>
<feature type="transmembrane region" description="Helical" evidence="1">
    <location>
        <begin position="97"/>
        <end position="113"/>
    </location>
</feature>
<keyword evidence="1" id="KW-0472">Membrane</keyword>
<evidence type="ECO:0000313" key="4">
    <source>
        <dbReference type="Proteomes" id="UP000251186"/>
    </source>
</evidence>
<accession>A0A2X1DF52</accession>
<keyword evidence="3" id="KW-0378">Hydrolase</keyword>